<dbReference type="AlphaFoldDB" id="A0A8J3HRW9"/>
<name>A0A8J3HRW9_9CHLR</name>
<gene>
    <name evidence="2" type="ORF">KSX_06570</name>
</gene>
<organism evidence="2 3">
    <name type="scientific">Ktedonospora formicarum</name>
    <dbReference type="NCBI Taxonomy" id="2778364"/>
    <lineage>
        <taxon>Bacteria</taxon>
        <taxon>Bacillati</taxon>
        <taxon>Chloroflexota</taxon>
        <taxon>Ktedonobacteria</taxon>
        <taxon>Ktedonobacterales</taxon>
        <taxon>Ktedonobacteraceae</taxon>
        <taxon>Ktedonospora</taxon>
    </lineage>
</organism>
<dbReference type="GO" id="GO:0046872">
    <property type="term" value="F:metal ion binding"/>
    <property type="evidence" value="ECO:0007669"/>
    <property type="project" value="InterPro"/>
</dbReference>
<protein>
    <recommendedName>
        <fullName evidence="1">HMA domain-containing protein</fullName>
    </recommendedName>
</protein>
<dbReference type="InterPro" id="IPR036163">
    <property type="entry name" value="HMA_dom_sf"/>
</dbReference>
<dbReference type="InterPro" id="IPR006121">
    <property type="entry name" value="HMA_dom"/>
</dbReference>
<dbReference type="SUPFAM" id="SSF55008">
    <property type="entry name" value="HMA, heavy metal-associated domain"/>
    <property type="match status" value="1"/>
</dbReference>
<dbReference type="PROSITE" id="PS50846">
    <property type="entry name" value="HMA_2"/>
    <property type="match status" value="1"/>
</dbReference>
<dbReference type="RefSeq" id="WP_220192030.1">
    <property type="nucleotide sequence ID" value="NZ_BNJF01000001.1"/>
</dbReference>
<dbReference type="CDD" id="cd00371">
    <property type="entry name" value="HMA"/>
    <property type="match status" value="1"/>
</dbReference>
<evidence type="ECO:0000259" key="1">
    <source>
        <dbReference type="PROSITE" id="PS50846"/>
    </source>
</evidence>
<reference evidence="2" key="1">
    <citation type="submission" date="2020-10" db="EMBL/GenBank/DDBJ databases">
        <title>Taxonomic study of unclassified bacteria belonging to the class Ktedonobacteria.</title>
        <authorList>
            <person name="Yabe S."/>
            <person name="Wang C.M."/>
            <person name="Zheng Y."/>
            <person name="Sakai Y."/>
            <person name="Cavaletti L."/>
            <person name="Monciardini P."/>
            <person name="Donadio S."/>
        </authorList>
    </citation>
    <scope>NUCLEOTIDE SEQUENCE</scope>
    <source>
        <strain evidence="2">SOSP1-1</strain>
    </source>
</reference>
<feature type="domain" description="HMA" evidence="1">
    <location>
        <begin position="3"/>
        <end position="69"/>
    </location>
</feature>
<evidence type="ECO:0000313" key="2">
    <source>
        <dbReference type="EMBL" id="GHO42494.1"/>
    </source>
</evidence>
<proteinExistence type="predicted"/>
<dbReference type="Gene3D" id="3.30.70.100">
    <property type="match status" value="1"/>
</dbReference>
<dbReference type="Proteomes" id="UP000612362">
    <property type="component" value="Unassembled WGS sequence"/>
</dbReference>
<accession>A0A8J3HRW9</accession>
<keyword evidence="3" id="KW-1185">Reference proteome</keyword>
<sequence length="78" mass="8434">MQETTKLTLPKIGCQGCMNKVTNAITNLPGVEIVQTDVPAKAVVIRYAPEQVTLAQIEGELEKVKHIIGSAEPYTIQA</sequence>
<dbReference type="Pfam" id="PF00403">
    <property type="entry name" value="HMA"/>
    <property type="match status" value="1"/>
</dbReference>
<evidence type="ECO:0000313" key="3">
    <source>
        <dbReference type="Proteomes" id="UP000612362"/>
    </source>
</evidence>
<comment type="caution">
    <text evidence="2">The sequence shown here is derived from an EMBL/GenBank/DDBJ whole genome shotgun (WGS) entry which is preliminary data.</text>
</comment>
<dbReference type="EMBL" id="BNJF01000001">
    <property type="protein sequence ID" value="GHO42494.1"/>
    <property type="molecule type" value="Genomic_DNA"/>
</dbReference>